<dbReference type="SUPFAM" id="SSF55874">
    <property type="entry name" value="ATPase domain of HSP90 chaperone/DNA topoisomerase II/histidine kinase"/>
    <property type="match status" value="1"/>
</dbReference>
<keyword evidence="8" id="KW-0902">Two-component regulatory system</keyword>
<comment type="caution">
    <text evidence="10">The sequence shown here is derived from an EMBL/GenBank/DDBJ whole genome shotgun (WGS) entry which is preliminary data.</text>
</comment>
<organism evidence="10 11">
    <name type="scientific">Fulvivirga sediminis</name>
    <dbReference type="NCBI Taxonomy" id="2803949"/>
    <lineage>
        <taxon>Bacteria</taxon>
        <taxon>Pseudomonadati</taxon>
        <taxon>Bacteroidota</taxon>
        <taxon>Cytophagia</taxon>
        <taxon>Cytophagales</taxon>
        <taxon>Fulvivirgaceae</taxon>
        <taxon>Fulvivirga</taxon>
    </lineage>
</organism>
<dbReference type="Proteomes" id="UP000659388">
    <property type="component" value="Unassembled WGS sequence"/>
</dbReference>
<name>A0A937F2R7_9BACT</name>
<evidence type="ECO:0000256" key="4">
    <source>
        <dbReference type="ARBA" id="ARBA00022679"/>
    </source>
</evidence>
<evidence type="ECO:0000256" key="3">
    <source>
        <dbReference type="ARBA" id="ARBA00022553"/>
    </source>
</evidence>
<evidence type="ECO:0000259" key="9">
    <source>
        <dbReference type="Pfam" id="PF07730"/>
    </source>
</evidence>
<keyword evidence="5" id="KW-0547">Nucleotide-binding</keyword>
<proteinExistence type="predicted"/>
<dbReference type="PANTHER" id="PTHR24421">
    <property type="entry name" value="NITRATE/NITRITE SENSOR PROTEIN NARX-RELATED"/>
    <property type="match status" value="1"/>
</dbReference>
<evidence type="ECO:0000313" key="10">
    <source>
        <dbReference type="EMBL" id="MBL3655247.1"/>
    </source>
</evidence>
<sequence>MEGNSEVERQFEIEVMKSRIEIKEQALKNFGWELHDNVGQILSTARMQLNLLSLDVSDELKGSLDEVGDLIGSSLSQIRLISKTLSPDKIKGLGLLEAVRLEMERFNRLKFLDATLNIQGEEEELGERERLIMFRILQEYFSNVIGLAKATQLKVNFEYSKNSLTVVVSDNGIGFSSNSLSDGRWLENIGTRAELIGAKYSFKSQNLQGTQMILKYNI</sequence>
<dbReference type="GO" id="GO:0000155">
    <property type="term" value="F:phosphorelay sensor kinase activity"/>
    <property type="evidence" value="ECO:0007669"/>
    <property type="project" value="InterPro"/>
</dbReference>
<dbReference type="GO" id="GO:0005524">
    <property type="term" value="F:ATP binding"/>
    <property type="evidence" value="ECO:0007669"/>
    <property type="project" value="UniProtKB-KW"/>
</dbReference>
<dbReference type="GO" id="GO:0046983">
    <property type="term" value="F:protein dimerization activity"/>
    <property type="evidence" value="ECO:0007669"/>
    <property type="project" value="InterPro"/>
</dbReference>
<dbReference type="Gene3D" id="3.30.565.10">
    <property type="entry name" value="Histidine kinase-like ATPase, C-terminal domain"/>
    <property type="match status" value="1"/>
</dbReference>
<dbReference type="InterPro" id="IPR036890">
    <property type="entry name" value="HATPase_C_sf"/>
</dbReference>
<dbReference type="RefSeq" id="WP_202242749.1">
    <property type="nucleotide sequence ID" value="NZ_JAESIY010000002.1"/>
</dbReference>
<accession>A0A937F2R7</accession>
<evidence type="ECO:0000256" key="5">
    <source>
        <dbReference type="ARBA" id="ARBA00022741"/>
    </source>
</evidence>
<dbReference type="GO" id="GO:0016020">
    <property type="term" value="C:membrane"/>
    <property type="evidence" value="ECO:0007669"/>
    <property type="project" value="InterPro"/>
</dbReference>
<comment type="catalytic activity">
    <reaction evidence="1">
        <text>ATP + protein L-histidine = ADP + protein N-phospho-L-histidine.</text>
        <dbReference type="EC" id="2.7.13.3"/>
    </reaction>
</comment>
<keyword evidence="6 10" id="KW-0418">Kinase</keyword>
<dbReference type="EC" id="2.7.13.3" evidence="2"/>
<dbReference type="InterPro" id="IPR050482">
    <property type="entry name" value="Sensor_HK_TwoCompSys"/>
</dbReference>
<dbReference type="Pfam" id="PF07730">
    <property type="entry name" value="HisKA_3"/>
    <property type="match status" value="1"/>
</dbReference>
<keyword evidence="3" id="KW-0597">Phosphoprotein</keyword>
<evidence type="ECO:0000256" key="8">
    <source>
        <dbReference type="ARBA" id="ARBA00023012"/>
    </source>
</evidence>
<evidence type="ECO:0000256" key="1">
    <source>
        <dbReference type="ARBA" id="ARBA00000085"/>
    </source>
</evidence>
<evidence type="ECO:0000256" key="7">
    <source>
        <dbReference type="ARBA" id="ARBA00022840"/>
    </source>
</evidence>
<feature type="domain" description="Signal transduction histidine kinase subgroup 3 dimerisation and phosphoacceptor" evidence="9">
    <location>
        <begin position="33"/>
        <end position="88"/>
    </location>
</feature>
<evidence type="ECO:0000313" key="11">
    <source>
        <dbReference type="Proteomes" id="UP000659388"/>
    </source>
</evidence>
<dbReference type="AlphaFoldDB" id="A0A937F2R7"/>
<reference evidence="10" key="1">
    <citation type="submission" date="2021-01" db="EMBL/GenBank/DDBJ databases">
        <title>Fulvivirga kasyanovii gen. nov., sp nov., a novel member of the phylum Bacteroidetes isolated from seawater in a mussel farm.</title>
        <authorList>
            <person name="Zhao L.-H."/>
            <person name="Wang Z.-J."/>
        </authorList>
    </citation>
    <scope>NUCLEOTIDE SEQUENCE</scope>
    <source>
        <strain evidence="10">2943</strain>
    </source>
</reference>
<dbReference type="PANTHER" id="PTHR24421:SF10">
    <property type="entry name" value="NITRATE_NITRITE SENSOR PROTEIN NARQ"/>
    <property type="match status" value="1"/>
</dbReference>
<evidence type="ECO:0000256" key="6">
    <source>
        <dbReference type="ARBA" id="ARBA00022777"/>
    </source>
</evidence>
<keyword evidence="4" id="KW-0808">Transferase</keyword>
<dbReference type="EMBL" id="JAESIY010000002">
    <property type="protein sequence ID" value="MBL3655247.1"/>
    <property type="molecule type" value="Genomic_DNA"/>
</dbReference>
<gene>
    <name evidence="10" type="ORF">JL102_03840</name>
</gene>
<protein>
    <recommendedName>
        <fullName evidence="2">histidine kinase</fullName>
        <ecNumber evidence="2">2.7.13.3</ecNumber>
    </recommendedName>
</protein>
<evidence type="ECO:0000256" key="2">
    <source>
        <dbReference type="ARBA" id="ARBA00012438"/>
    </source>
</evidence>
<dbReference type="InterPro" id="IPR011712">
    <property type="entry name" value="Sig_transdc_His_kin_sub3_dim/P"/>
</dbReference>
<keyword evidence="11" id="KW-1185">Reference proteome</keyword>
<keyword evidence="7" id="KW-0067">ATP-binding</keyword>